<evidence type="ECO:0000313" key="12">
    <source>
        <dbReference type="Proteomes" id="UP001165740"/>
    </source>
</evidence>
<feature type="transmembrane region" description="Helical" evidence="9">
    <location>
        <begin position="93"/>
        <end position="115"/>
    </location>
</feature>
<dbReference type="GO" id="GO:0043161">
    <property type="term" value="P:proteasome-mediated ubiquitin-dependent protein catabolic process"/>
    <property type="evidence" value="ECO:0007669"/>
    <property type="project" value="TreeGrafter"/>
</dbReference>
<reference evidence="13" key="1">
    <citation type="submission" date="2025-08" db="UniProtKB">
        <authorList>
            <consortium name="RefSeq"/>
        </authorList>
    </citation>
    <scope>IDENTIFICATION</scope>
</reference>
<keyword evidence="10" id="KW-0732">Signal</keyword>
<dbReference type="Pfam" id="PF13705">
    <property type="entry name" value="TRC8_N"/>
    <property type="match status" value="1"/>
</dbReference>
<feature type="transmembrane region" description="Helical" evidence="9">
    <location>
        <begin position="494"/>
        <end position="520"/>
    </location>
</feature>
<keyword evidence="7 9" id="KW-0472">Membrane</keyword>
<keyword evidence="3" id="KW-0479">Metal-binding</keyword>
<dbReference type="Gene3D" id="3.30.40.10">
    <property type="entry name" value="Zinc/RING finger domain, C3HC4 (zinc finger)"/>
    <property type="match status" value="1"/>
</dbReference>
<feature type="transmembrane region" description="Helical" evidence="9">
    <location>
        <begin position="425"/>
        <end position="443"/>
    </location>
</feature>
<evidence type="ECO:0000256" key="5">
    <source>
        <dbReference type="ARBA" id="ARBA00022833"/>
    </source>
</evidence>
<evidence type="ECO:0000256" key="8">
    <source>
        <dbReference type="PROSITE-ProRule" id="PRU00175"/>
    </source>
</evidence>
<dbReference type="AlphaFoldDB" id="A0A9W3B9D3"/>
<feature type="transmembrane region" description="Helical" evidence="9">
    <location>
        <begin position="212"/>
        <end position="238"/>
    </location>
</feature>
<feature type="transmembrane region" description="Helical" evidence="9">
    <location>
        <begin position="358"/>
        <end position="377"/>
    </location>
</feature>
<dbReference type="PANTHER" id="PTHR22763:SF163">
    <property type="entry name" value="E3 UBIQUITIN-PROTEIN LIGASE RNF139"/>
    <property type="match status" value="1"/>
</dbReference>
<feature type="chain" id="PRO_5040890416" evidence="10">
    <location>
        <begin position="20"/>
        <end position="637"/>
    </location>
</feature>
<dbReference type="GO" id="GO:0061630">
    <property type="term" value="F:ubiquitin protein ligase activity"/>
    <property type="evidence" value="ECO:0007669"/>
    <property type="project" value="TreeGrafter"/>
</dbReference>
<dbReference type="InterPro" id="IPR025754">
    <property type="entry name" value="TRC8_N_dom"/>
</dbReference>
<dbReference type="GO" id="GO:0008270">
    <property type="term" value="F:zinc ion binding"/>
    <property type="evidence" value="ECO:0007669"/>
    <property type="project" value="UniProtKB-KW"/>
</dbReference>
<feature type="signal peptide" evidence="10">
    <location>
        <begin position="1"/>
        <end position="19"/>
    </location>
</feature>
<dbReference type="Pfam" id="PF13639">
    <property type="entry name" value="zf-RING_2"/>
    <property type="match status" value="1"/>
</dbReference>
<comment type="subcellular location">
    <subcellularLocation>
        <location evidence="1">Membrane</location>
        <topology evidence="1">Multi-pass membrane protein</topology>
    </subcellularLocation>
</comment>
<evidence type="ECO:0000256" key="9">
    <source>
        <dbReference type="SAM" id="Phobius"/>
    </source>
</evidence>
<feature type="transmembrane region" description="Helical" evidence="9">
    <location>
        <begin position="321"/>
        <end position="346"/>
    </location>
</feature>
<dbReference type="InterPro" id="IPR001841">
    <property type="entry name" value="Znf_RING"/>
</dbReference>
<evidence type="ECO:0000256" key="2">
    <source>
        <dbReference type="ARBA" id="ARBA00022692"/>
    </source>
</evidence>
<keyword evidence="2 9" id="KW-0812">Transmembrane</keyword>
<evidence type="ECO:0000259" key="11">
    <source>
        <dbReference type="PROSITE" id="PS50089"/>
    </source>
</evidence>
<dbReference type="SMART" id="SM00184">
    <property type="entry name" value="RING"/>
    <property type="match status" value="1"/>
</dbReference>
<feature type="transmembrane region" description="Helical" evidence="9">
    <location>
        <begin position="67"/>
        <end position="86"/>
    </location>
</feature>
<accession>A0A9W3B9D3</accession>
<evidence type="ECO:0000256" key="6">
    <source>
        <dbReference type="ARBA" id="ARBA00022989"/>
    </source>
</evidence>
<evidence type="ECO:0000256" key="1">
    <source>
        <dbReference type="ARBA" id="ARBA00004141"/>
    </source>
</evidence>
<evidence type="ECO:0000256" key="4">
    <source>
        <dbReference type="ARBA" id="ARBA00022771"/>
    </source>
</evidence>
<feature type="domain" description="RING-type" evidence="11">
    <location>
        <begin position="579"/>
        <end position="617"/>
    </location>
</feature>
<keyword evidence="12" id="KW-1185">Reference proteome</keyword>
<keyword evidence="5" id="KW-0862">Zinc</keyword>
<gene>
    <name evidence="13" type="primary">LOC106050811</name>
</gene>
<dbReference type="GO" id="GO:0036503">
    <property type="term" value="P:ERAD pathway"/>
    <property type="evidence" value="ECO:0007669"/>
    <property type="project" value="TreeGrafter"/>
</dbReference>
<dbReference type="InterPro" id="IPR050731">
    <property type="entry name" value="HRD1_E3_ubiq-ligases"/>
</dbReference>
<evidence type="ECO:0000256" key="7">
    <source>
        <dbReference type="ARBA" id="ARBA00023136"/>
    </source>
</evidence>
<feature type="transmembrane region" description="Helical" evidence="9">
    <location>
        <begin position="449"/>
        <end position="473"/>
    </location>
</feature>
<sequence>MSSFKKLFVVLGRLPLLFGVDSTLKGIFINVNLLDLMRHHTSTSRDYHELYSTENVMPDYVPSFLSLFLWSALLLTITLLLVILICSPIDSILEVYGCLLGFGLLAFSFQCNYGLVNRKEYLQLFHESSKNNATTNENQAATLVSTPSIIISILTQLFIVLSLDQICAVGLRKVCKDLVVRTDIALFISLSFPIFLHAFLDNTSDVYMWSPFISLILPLILLAIHSFSVISTLLSLIIPPVRDIKQHIREMGLDGVLLRVMEKANLVWLLRVFFFTKVSYSILVSKVLRECTSFENLTWSEVCEVFCLLALEVLHNMCETILSVMSMASIISVISGWCLRLIYHIVGAYDEEESLQPAVSGFLFVLLAMQTGITSITNEARLQLLFQNCVLLLVANQHFIQTVAADLLLKASSEDVVVKKHVRPMLPYLLFFSFPFIVVLRLWQYPFRLSWLLAISAFSLELIIKSIMSLSVYTLNMLHSHTQYFQETIEDCIFYVKAVCGSLEFICGIFLFLNGAYIFVFESGGIIRFVMMMIHLYCNIYQTAVKALATYRLRQSAWQKVNHLKAASQEQLDENNDICPICYQEMKEAVVIQCSHVFHKHCLQKWLFIQETCPLCHTDLREDAPAQSNNTQGGLAR</sequence>
<evidence type="ECO:0000313" key="13">
    <source>
        <dbReference type="RefSeq" id="XP_055896179.1"/>
    </source>
</evidence>
<dbReference type="GeneID" id="106050811"/>
<dbReference type="GO" id="GO:0036513">
    <property type="term" value="C:Derlin-1 retrotranslocation complex"/>
    <property type="evidence" value="ECO:0007669"/>
    <property type="project" value="TreeGrafter"/>
</dbReference>
<dbReference type="OrthoDB" id="4348522at2759"/>
<evidence type="ECO:0000256" key="3">
    <source>
        <dbReference type="ARBA" id="ARBA00022723"/>
    </source>
</evidence>
<organism evidence="12 13">
    <name type="scientific">Biomphalaria glabrata</name>
    <name type="common">Bloodfluke planorb</name>
    <name type="synonym">Freshwater snail</name>
    <dbReference type="NCBI Taxonomy" id="6526"/>
    <lineage>
        <taxon>Eukaryota</taxon>
        <taxon>Metazoa</taxon>
        <taxon>Spiralia</taxon>
        <taxon>Lophotrochozoa</taxon>
        <taxon>Mollusca</taxon>
        <taxon>Gastropoda</taxon>
        <taxon>Heterobranchia</taxon>
        <taxon>Euthyneura</taxon>
        <taxon>Panpulmonata</taxon>
        <taxon>Hygrophila</taxon>
        <taxon>Lymnaeoidea</taxon>
        <taxon>Planorbidae</taxon>
        <taxon>Biomphalaria</taxon>
    </lineage>
</organism>
<dbReference type="PANTHER" id="PTHR22763">
    <property type="entry name" value="RING ZINC FINGER PROTEIN"/>
    <property type="match status" value="1"/>
</dbReference>
<dbReference type="RefSeq" id="XP_055896179.1">
    <property type="nucleotide sequence ID" value="XM_056040204.1"/>
</dbReference>
<evidence type="ECO:0000256" key="10">
    <source>
        <dbReference type="SAM" id="SignalP"/>
    </source>
</evidence>
<dbReference type="PROSITE" id="PS50089">
    <property type="entry name" value="ZF_RING_2"/>
    <property type="match status" value="1"/>
</dbReference>
<feature type="transmembrane region" description="Helical" evidence="9">
    <location>
        <begin position="178"/>
        <end position="200"/>
    </location>
</feature>
<proteinExistence type="predicted"/>
<name>A0A9W3B9D3_BIOGL</name>
<dbReference type="Proteomes" id="UP001165740">
    <property type="component" value="Chromosome 1"/>
</dbReference>
<protein>
    <submittedName>
        <fullName evidence="13">Protein TRC8 homolog</fullName>
    </submittedName>
</protein>
<dbReference type="CDD" id="cd16476">
    <property type="entry name" value="RING-H2_RNF139-like"/>
    <property type="match status" value="1"/>
</dbReference>
<keyword evidence="6 9" id="KW-1133">Transmembrane helix</keyword>
<dbReference type="SUPFAM" id="SSF57850">
    <property type="entry name" value="RING/U-box"/>
    <property type="match status" value="1"/>
</dbReference>
<dbReference type="InterPro" id="IPR013083">
    <property type="entry name" value="Znf_RING/FYVE/PHD"/>
</dbReference>
<keyword evidence="4 8" id="KW-0863">Zinc-finger</keyword>
<dbReference type="OMA" id="HVRPMLP"/>
<feature type="transmembrane region" description="Helical" evidence="9">
    <location>
        <begin position="149"/>
        <end position="171"/>
    </location>
</feature>